<feature type="transmembrane region" description="Helical" evidence="1">
    <location>
        <begin position="126"/>
        <end position="148"/>
    </location>
</feature>
<keyword evidence="3" id="KW-1185">Reference proteome</keyword>
<reference evidence="2" key="1">
    <citation type="submission" date="2021-06" db="EMBL/GenBank/DDBJ databases">
        <authorList>
            <person name="Kallberg Y."/>
            <person name="Tangrot J."/>
            <person name="Rosling A."/>
        </authorList>
    </citation>
    <scope>NUCLEOTIDE SEQUENCE</scope>
    <source>
        <strain evidence="2">MA453B</strain>
    </source>
</reference>
<feature type="transmembrane region" description="Helical" evidence="1">
    <location>
        <begin position="100"/>
        <end position="120"/>
    </location>
</feature>
<gene>
    <name evidence="2" type="ORF">DERYTH_LOCUS1990</name>
</gene>
<dbReference type="Proteomes" id="UP000789405">
    <property type="component" value="Unassembled WGS sequence"/>
</dbReference>
<dbReference type="AlphaFoldDB" id="A0A9N8WFC5"/>
<dbReference type="OrthoDB" id="2388437at2759"/>
<evidence type="ECO:0000256" key="1">
    <source>
        <dbReference type="SAM" id="Phobius"/>
    </source>
</evidence>
<dbReference type="Pfam" id="PF16015">
    <property type="entry name" value="Promethin"/>
    <property type="match status" value="1"/>
</dbReference>
<organism evidence="2 3">
    <name type="scientific">Dentiscutata erythropus</name>
    <dbReference type="NCBI Taxonomy" id="1348616"/>
    <lineage>
        <taxon>Eukaryota</taxon>
        <taxon>Fungi</taxon>
        <taxon>Fungi incertae sedis</taxon>
        <taxon>Mucoromycota</taxon>
        <taxon>Glomeromycotina</taxon>
        <taxon>Glomeromycetes</taxon>
        <taxon>Diversisporales</taxon>
        <taxon>Gigasporaceae</taxon>
        <taxon>Dentiscutata</taxon>
    </lineage>
</organism>
<keyword evidence="1" id="KW-1133">Transmembrane helix</keyword>
<proteinExistence type="predicted"/>
<name>A0A9N8WFC5_9GLOM</name>
<evidence type="ECO:0000313" key="2">
    <source>
        <dbReference type="EMBL" id="CAG8482344.1"/>
    </source>
</evidence>
<feature type="non-terminal residue" evidence="2">
    <location>
        <position position="1"/>
    </location>
</feature>
<sequence length="192" mass="21341">VITTPTTTIVVSTSFNNTTKTKEKMSADFELHRILFNENLAENFKQNAERFLAYMEILYANYCAFTVKRPYLGLFFAIFIVFSAFPILCYLVFLTVSATLIIGGALCLGLLILSFILGLAGLVLSVALICAFFSTCVVCFWVALTLTITRFIDGYLKTNSFGMFNFSKLSNGVNEDVGPSESQGIYTRNLND</sequence>
<comment type="caution">
    <text evidence="2">The sequence shown here is derived from an EMBL/GenBank/DDBJ whole genome shotgun (WGS) entry which is preliminary data.</text>
</comment>
<evidence type="ECO:0000313" key="3">
    <source>
        <dbReference type="Proteomes" id="UP000789405"/>
    </source>
</evidence>
<accession>A0A9N8WFC5</accession>
<keyword evidence="1" id="KW-0472">Membrane</keyword>
<dbReference type="EMBL" id="CAJVPY010000594">
    <property type="protein sequence ID" value="CAG8482344.1"/>
    <property type="molecule type" value="Genomic_DNA"/>
</dbReference>
<keyword evidence="1" id="KW-0812">Transmembrane</keyword>
<protein>
    <submittedName>
        <fullName evidence="2">328_t:CDS:1</fullName>
    </submittedName>
</protein>
<feature type="transmembrane region" description="Helical" evidence="1">
    <location>
        <begin position="71"/>
        <end position="93"/>
    </location>
</feature>